<dbReference type="AlphaFoldDB" id="A0A1C3N4N8"/>
<sequence>MSDKPYTDTDVETVADVIADARMRGMATGGYSMARAVLDALAAAGRLLPEGTATVEQFAAQYLIDGEPAAPYQIPTTRQGAESMVRAHDREAALTPGWRGTAKVVRRHQHTTPWVEAPDPASPTG</sequence>
<proteinExistence type="predicted"/>
<protein>
    <submittedName>
        <fullName evidence="1">Uncharacterized protein</fullName>
    </submittedName>
</protein>
<dbReference type="EMBL" id="LT598496">
    <property type="protein sequence ID" value="SBV27549.1"/>
    <property type="molecule type" value="Genomic_DNA"/>
</dbReference>
<dbReference type="Proteomes" id="UP000199393">
    <property type="component" value="Chromosome I"/>
</dbReference>
<dbReference type="STRING" id="307121.GA0070620_3073"/>
<keyword evidence="2" id="KW-1185">Reference proteome</keyword>
<accession>A0A1C3N4N8</accession>
<evidence type="ECO:0000313" key="2">
    <source>
        <dbReference type="Proteomes" id="UP000199393"/>
    </source>
</evidence>
<reference evidence="2" key="1">
    <citation type="submission" date="2016-06" db="EMBL/GenBank/DDBJ databases">
        <authorList>
            <person name="Varghese N."/>
        </authorList>
    </citation>
    <scope>NUCLEOTIDE SEQUENCE [LARGE SCALE GENOMIC DNA]</scope>
    <source>
        <strain evidence="2">DSM 45344</strain>
    </source>
</reference>
<organism evidence="1 2">
    <name type="scientific">Micromonospora krabiensis</name>
    <dbReference type="NCBI Taxonomy" id="307121"/>
    <lineage>
        <taxon>Bacteria</taxon>
        <taxon>Bacillati</taxon>
        <taxon>Actinomycetota</taxon>
        <taxon>Actinomycetes</taxon>
        <taxon>Micromonosporales</taxon>
        <taxon>Micromonosporaceae</taxon>
        <taxon>Micromonospora</taxon>
    </lineage>
</organism>
<evidence type="ECO:0000313" key="1">
    <source>
        <dbReference type="EMBL" id="SBV27549.1"/>
    </source>
</evidence>
<name>A0A1C3N4N8_9ACTN</name>
<gene>
    <name evidence="1" type="ORF">GA0070620_3073</name>
</gene>